<protein>
    <submittedName>
        <fullName evidence="3">Uncharacterized protein</fullName>
    </submittedName>
</protein>
<dbReference type="Proteomes" id="UP000887565">
    <property type="component" value="Unplaced"/>
</dbReference>
<dbReference type="AlphaFoldDB" id="A0A915J6T1"/>
<evidence type="ECO:0000313" key="3">
    <source>
        <dbReference type="WBParaSite" id="nRc.2.0.1.t21474-RA"/>
    </source>
</evidence>
<accession>A0A915J6T1</accession>
<name>A0A915J6T1_ROMCU</name>
<evidence type="ECO:0000256" key="1">
    <source>
        <dbReference type="SAM" id="MobiDB-lite"/>
    </source>
</evidence>
<dbReference type="WBParaSite" id="nRc.2.0.1.t21474-RA">
    <property type="protein sequence ID" value="nRc.2.0.1.t21474-RA"/>
    <property type="gene ID" value="nRc.2.0.1.g21474"/>
</dbReference>
<organism evidence="2 3">
    <name type="scientific">Romanomermis culicivorax</name>
    <name type="common">Nematode worm</name>
    <dbReference type="NCBI Taxonomy" id="13658"/>
    <lineage>
        <taxon>Eukaryota</taxon>
        <taxon>Metazoa</taxon>
        <taxon>Ecdysozoa</taxon>
        <taxon>Nematoda</taxon>
        <taxon>Enoplea</taxon>
        <taxon>Dorylaimia</taxon>
        <taxon>Mermithida</taxon>
        <taxon>Mermithoidea</taxon>
        <taxon>Mermithidae</taxon>
        <taxon>Romanomermis</taxon>
    </lineage>
</organism>
<feature type="region of interest" description="Disordered" evidence="1">
    <location>
        <begin position="113"/>
        <end position="136"/>
    </location>
</feature>
<keyword evidence="2" id="KW-1185">Reference proteome</keyword>
<proteinExistence type="predicted"/>
<sequence length="136" mass="15876">MPNFELLNYFVDPITDDGTKICSTIRLLDLFMSSPTFDKRKKKNNYPIIRSKDRHSGDKVDEFFELINNHNFRMDNFEKIHPIDQIARFCVCRRSWRLAKRGSLLPQSTNGCSMSHGLKDDKKPVSWKRSIQPAVA</sequence>
<reference evidence="3" key="1">
    <citation type="submission" date="2022-11" db="UniProtKB">
        <authorList>
            <consortium name="WormBaseParasite"/>
        </authorList>
    </citation>
    <scope>IDENTIFICATION</scope>
</reference>
<evidence type="ECO:0000313" key="2">
    <source>
        <dbReference type="Proteomes" id="UP000887565"/>
    </source>
</evidence>